<reference evidence="2 4" key="1">
    <citation type="submission" date="2023-10" db="EMBL/GenBank/DDBJ databases">
        <title>Clonality and diversity in the soft rot Dickeya solani phytopathogen.</title>
        <authorList>
            <person name="Pedron J."/>
            <person name="Van Gijisegem F."/>
            <person name="Portier P."/>
            <person name="Taghouti G."/>
        </authorList>
    </citation>
    <scope>NUCLEOTIDE SEQUENCE [LARGE SCALE GENOMIC DNA]</scope>
    <source>
        <strain evidence="2 4">FVG2-MFV017-A9</strain>
    </source>
</reference>
<gene>
    <name evidence="2" type="ORF">RUJ08_06940</name>
    <name evidence="3" type="ORF">RXA29_06665</name>
</gene>
<dbReference type="EMBL" id="CP136339">
    <property type="protein sequence ID" value="WOA53910.1"/>
    <property type="molecule type" value="Genomic_DNA"/>
</dbReference>
<feature type="domain" description="DUF7661" evidence="1">
    <location>
        <begin position="1"/>
        <end position="72"/>
    </location>
</feature>
<organism evidence="3 5">
    <name type="scientific">Dickeya solani</name>
    <dbReference type="NCBI Taxonomy" id="1089444"/>
    <lineage>
        <taxon>Bacteria</taxon>
        <taxon>Pseudomonadati</taxon>
        <taxon>Pseudomonadota</taxon>
        <taxon>Gammaproteobacteria</taxon>
        <taxon>Enterobacterales</taxon>
        <taxon>Pectobacteriaceae</taxon>
        <taxon>Dickeya</taxon>
    </lineage>
</organism>
<evidence type="ECO:0000313" key="3">
    <source>
        <dbReference type="EMBL" id="WOA53910.1"/>
    </source>
</evidence>
<reference evidence="3" key="2">
    <citation type="submission" date="2023-10" db="EMBL/GenBank/DDBJ databases">
        <title>Clonality and diversity in the soft rot Dickeya solani phytopathogen.</title>
        <authorList>
            <person name="Pedron J."/>
            <person name="Van Gijsegem F."/>
            <person name="Portier P."/>
            <person name="Taghouti G."/>
        </authorList>
    </citation>
    <scope>NUCLEOTIDE SEQUENCE</scope>
    <source>
        <strain evidence="3">CFBP5647</strain>
    </source>
</reference>
<protein>
    <recommendedName>
        <fullName evidence="1">DUF7661 domain-containing protein</fullName>
    </recommendedName>
</protein>
<keyword evidence="4" id="KW-1185">Reference proteome</keyword>
<dbReference type="Pfam" id="PF24697">
    <property type="entry name" value="DUF7661"/>
    <property type="match status" value="1"/>
</dbReference>
<dbReference type="EMBL" id="JAWLLM010000005">
    <property type="protein sequence ID" value="MDV7041865.1"/>
    <property type="molecule type" value="Genomic_DNA"/>
</dbReference>
<sequence length="72" mass="8709">MLIYNVFGRIIGVKRHQQQWLVFRVNLNERKYSPLHDVVIPDDVAEEEIPVWLDDIFHEEASDKYPQIFRIE</sequence>
<dbReference type="GeneID" id="43518844"/>
<evidence type="ECO:0000313" key="5">
    <source>
        <dbReference type="Proteomes" id="UP001304423"/>
    </source>
</evidence>
<dbReference type="AlphaFoldDB" id="A0AAP7BH05"/>
<dbReference type="Proteomes" id="UP001187868">
    <property type="component" value="Unassembled WGS sequence"/>
</dbReference>
<proteinExistence type="predicted"/>
<evidence type="ECO:0000313" key="4">
    <source>
        <dbReference type="Proteomes" id="UP001187868"/>
    </source>
</evidence>
<name>A0AAP7BH05_9GAMM</name>
<dbReference type="InterPro" id="IPR056078">
    <property type="entry name" value="DUF7661"/>
</dbReference>
<evidence type="ECO:0000313" key="2">
    <source>
        <dbReference type="EMBL" id="MDV7041865.1"/>
    </source>
</evidence>
<evidence type="ECO:0000259" key="1">
    <source>
        <dbReference type="Pfam" id="PF24697"/>
    </source>
</evidence>
<dbReference type="RefSeq" id="WP_022631651.1">
    <property type="nucleotide sequence ID" value="NZ_CP017454.1"/>
</dbReference>
<accession>A0AAP7BH05</accession>
<dbReference type="Proteomes" id="UP001304423">
    <property type="component" value="Chromosome"/>
</dbReference>